<reference evidence="14 15" key="1">
    <citation type="submission" date="2021-03" db="EMBL/GenBank/DDBJ databases">
        <title>Genomic Encyclopedia of Type Strains, Phase IV (KMG-IV): sequencing the most valuable type-strain genomes for metagenomic binning, comparative biology and taxonomic classification.</title>
        <authorList>
            <person name="Goeker M."/>
        </authorList>
    </citation>
    <scope>NUCLEOTIDE SEQUENCE [LARGE SCALE GENOMIC DNA]</scope>
    <source>
        <strain evidence="14 15">DSM 24004</strain>
    </source>
</reference>
<dbReference type="EC" id="4.3.3.7" evidence="4 12"/>
<evidence type="ECO:0000256" key="13">
    <source>
        <dbReference type="PIRNR" id="PIRNR001365"/>
    </source>
</evidence>
<dbReference type="InterPro" id="IPR013785">
    <property type="entry name" value="Aldolase_TIM"/>
</dbReference>
<evidence type="ECO:0000256" key="7">
    <source>
        <dbReference type="ARBA" id="ARBA00022915"/>
    </source>
</evidence>
<evidence type="ECO:0000256" key="9">
    <source>
        <dbReference type="ARBA" id="ARBA00023239"/>
    </source>
</evidence>
<evidence type="ECO:0000313" key="15">
    <source>
        <dbReference type="Proteomes" id="UP001519342"/>
    </source>
</evidence>
<sequence>MSTNMKGIYTPIVTPFDENENVNYDYLKHNLDKWSQTDLDGIVVLGSNGEFVYLTEDEKLEIVRFTKKNFTQNKKMIVGTSCESTRLTIELSKKMADLGADAVLLLPPNYYKGAMSKDEIQIKYYTDVADVSPVPVMIYNMPGNTGININSSVIAKLAKHPNIVGIKDTSGNIVQMAEVVRDTDDDFAVFAGNASYLLPALEVGARGATLALANILPEECCKLVQLHKSGNHEEARKIQLKMLEINTAVTMKFGIGGLKHALNLLGYKGGYVRRPLSNISKENASIIEDILKRYGAL</sequence>
<comment type="catalytic activity">
    <reaction evidence="11">
        <text>L-aspartate 4-semialdehyde + pyruvate = (2S,4S)-4-hydroxy-2,3,4,5-tetrahydrodipicolinate + H2O + H(+)</text>
        <dbReference type="Rhea" id="RHEA:34171"/>
        <dbReference type="ChEBI" id="CHEBI:15361"/>
        <dbReference type="ChEBI" id="CHEBI:15377"/>
        <dbReference type="ChEBI" id="CHEBI:15378"/>
        <dbReference type="ChEBI" id="CHEBI:67139"/>
        <dbReference type="ChEBI" id="CHEBI:537519"/>
        <dbReference type="EC" id="4.3.3.7"/>
    </reaction>
</comment>
<comment type="pathway">
    <text evidence="2">Amino-acid biosynthesis; L-lysine biosynthesis via DAP pathway; (S)-tetrahydrodipicolinate from L-aspartate: step 3/4.</text>
</comment>
<dbReference type="CDD" id="cd00408">
    <property type="entry name" value="DHDPS-like"/>
    <property type="match status" value="1"/>
</dbReference>
<proteinExistence type="inferred from homology"/>
<dbReference type="PRINTS" id="PR00146">
    <property type="entry name" value="DHPICSNTHASE"/>
</dbReference>
<dbReference type="EMBL" id="JAGGKS010000012">
    <property type="protein sequence ID" value="MBP1927357.1"/>
    <property type="molecule type" value="Genomic_DNA"/>
</dbReference>
<evidence type="ECO:0000256" key="6">
    <source>
        <dbReference type="ARBA" id="ARBA00022605"/>
    </source>
</evidence>
<accession>A0ABS4GIJ1</accession>
<organism evidence="14 15">
    <name type="scientific">Sedimentibacter acidaminivorans</name>
    <dbReference type="NCBI Taxonomy" id="913099"/>
    <lineage>
        <taxon>Bacteria</taxon>
        <taxon>Bacillati</taxon>
        <taxon>Bacillota</taxon>
        <taxon>Tissierellia</taxon>
        <taxon>Sedimentibacter</taxon>
    </lineage>
</organism>
<dbReference type="PANTHER" id="PTHR12128">
    <property type="entry name" value="DIHYDRODIPICOLINATE SYNTHASE"/>
    <property type="match status" value="1"/>
</dbReference>
<comment type="similarity">
    <text evidence="3 13">Belongs to the DapA family.</text>
</comment>
<keyword evidence="7" id="KW-0220">Diaminopimelate biosynthesis</keyword>
<dbReference type="RefSeq" id="WP_245210494.1">
    <property type="nucleotide sequence ID" value="NZ_JAGGKS010000012.1"/>
</dbReference>
<evidence type="ECO:0000256" key="12">
    <source>
        <dbReference type="NCBIfam" id="TIGR00674"/>
    </source>
</evidence>
<keyword evidence="5" id="KW-0963">Cytoplasm</keyword>
<evidence type="ECO:0000256" key="1">
    <source>
        <dbReference type="ARBA" id="ARBA00003294"/>
    </source>
</evidence>
<evidence type="ECO:0000313" key="14">
    <source>
        <dbReference type="EMBL" id="MBP1927357.1"/>
    </source>
</evidence>
<evidence type="ECO:0000256" key="5">
    <source>
        <dbReference type="ARBA" id="ARBA00022490"/>
    </source>
</evidence>
<dbReference type="InterPro" id="IPR002220">
    <property type="entry name" value="DapA-like"/>
</dbReference>
<keyword evidence="10" id="KW-0704">Schiff base</keyword>
<keyword evidence="8" id="KW-0457">Lysine biosynthesis</keyword>
<evidence type="ECO:0000256" key="4">
    <source>
        <dbReference type="ARBA" id="ARBA00012086"/>
    </source>
</evidence>
<dbReference type="PIRSF" id="PIRSF001365">
    <property type="entry name" value="DHDPS"/>
    <property type="match status" value="1"/>
</dbReference>
<evidence type="ECO:0000256" key="10">
    <source>
        <dbReference type="ARBA" id="ARBA00023270"/>
    </source>
</evidence>
<dbReference type="InterPro" id="IPR020625">
    <property type="entry name" value="Schiff_base-form_aldolases_AS"/>
</dbReference>
<comment type="function">
    <text evidence="1">Catalyzes the condensation of (S)-aspartate-beta-semialdehyde [(S)-ASA] and pyruvate to 4-hydroxy-tetrahydrodipicolinate (HTPA).</text>
</comment>
<dbReference type="SMART" id="SM01130">
    <property type="entry name" value="DHDPS"/>
    <property type="match status" value="1"/>
</dbReference>
<dbReference type="GO" id="GO:0008700">
    <property type="term" value="F:(R,S)-4-hydroxy-2-oxoglutarate aldolase activity"/>
    <property type="evidence" value="ECO:0007669"/>
    <property type="project" value="UniProtKB-EC"/>
</dbReference>
<dbReference type="SUPFAM" id="SSF51569">
    <property type="entry name" value="Aldolase"/>
    <property type="match status" value="1"/>
</dbReference>
<evidence type="ECO:0000256" key="11">
    <source>
        <dbReference type="ARBA" id="ARBA00047836"/>
    </source>
</evidence>
<dbReference type="PANTHER" id="PTHR12128:SF66">
    <property type="entry name" value="4-HYDROXY-2-OXOGLUTARATE ALDOLASE, MITOCHONDRIAL"/>
    <property type="match status" value="1"/>
</dbReference>
<comment type="caution">
    <text evidence="14">The sequence shown here is derived from an EMBL/GenBank/DDBJ whole genome shotgun (WGS) entry which is preliminary data.</text>
</comment>
<gene>
    <name evidence="14" type="ORF">J2Z76_003254</name>
</gene>
<keyword evidence="6" id="KW-0028">Amino-acid biosynthesis</keyword>
<name>A0ABS4GIJ1_9FIRM</name>
<evidence type="ECO:0000256" key="8">
    <source>
        <dbReference type="ARBA" id="ARBA00023154"/>
    </source>
</evidence>
<dbReference type="Pfam" id="PF00701">
    <property type="entry name" value="DHDPS"/>
    <property type="match status" value="1"/>
</dbReference>
<keyword evidence="15" id="KW-1185">Reference proteome</keyword>
<dbReference type="Proteomes" id="UP001519342">
    <property type="component" value="Unassembled WGS sequence"/>
</dbReference>
<evidence type="ECO:0000256" key="3">
    <source>
        <dbReference type="ARBA" id="ARBA00007592"/>
    </source>
</evidence>
<dbReference type="PROSITE" id="PS00666">
    <property type="entry name" value="DHDPS_2"/>
    <property type="match status" value="1"/>
</dbReference>
<dbReference type="NCBIfam" id="TIGR00674">
    <property type="entry name" value="dapA"/>
    <property type="match status" value="1"/>
</dbReference>
<keyword evidence="9 13" id="KW-0456">Lyase</keyword>
<evidence type="ECO:0000256" key="2">
    <source>
        <dbReference type="ARBA" id="ARBA00005120"/>
    </source>
</evidence>
<dbReference type="Gene3D" id="3.20.20.70">
    <property type="entry name" value="Aldolase class I"/>
    <property type="match status" value="1"/>
</dbReference>
<dbReference type="InterPro" id="IPR005263">
    <property type="entry name" value="DapA"/>
</dbReference>
<protein>
    <recommendedName>
        <fullName evidence="4 12">4-hydroxy-tetrahydrodipicolinate synthase</fullName>
        <ecNumber evidence="4 12">4.3.3.7</ecNumber>
    </recommendedName>
</protein>